<organism evidence="2 3">
    <name type="scientific">Candidatus Harrisonbacteria bacterium RIFCSPLOWO2_02_FULL_41_13b</name>
    <dbReference type="NCBI Taxonomy" id="1798409"/>
    <lineage>
        <taxon>Bacteria</taxon>
        <taxon>Candidatus Harrisoniibacteriota</taxon>
    </lineage>
</organism>
<evidence type="ECO:0000313" key="3">
    <source>
        <dbReference type="Proteomes" id="UP000177690"/>
    </source>
</evidence>
<feature type="transmembrane region" description="Helical" evidence="1">
    <location>
        <begin position="14"/>
        <end position="33"/>
    </location>
</feature>
<dbReference type="Proteomes" id="UP000177690">
    <property type="component" value="Unassembled WGS sequence"/>
</dbReference>
<feature type="transmembrane region" description="Helical" evidence="1">
    <location>
        <begin position="39"/>
        <end position="61"/>
    </location>
</feature>
<dbReference type="AlphaFoldDB" id="A0A1G1ZS63"/>
<dbReference type="STRING" id="1798409.A3I24_01610"/>
<dbReference type="EMBL" id="MHJL01000026">
    <property type="protein sequence ID" value="OGY67305.1"/>
    <property type="molecule type" value="Genomic_DNA"/>
</dbReference>
<keyword evidence="1" id="KW-1133">Transmembrane helix</keyword>
<gene>
    <name evidence="2" type="ORF">A3I24_01610</name>
</gene>
<sequence length="64" mass="7030">MAECNRLVGFLDKIWGLILILASGVVILFLLALSAGLAIVWFFIVFIAITTWLPILLAKLLGML</sequence>
<keyword evidence="1" id="KW-0812">Transmembrane</keyword>
<keyword evidence="1" id="KW-0472">Membrane</keyword>
<protein>
    <submittedName>
        <fullName evidence="2">Uncharacterized protein</fullName>
    </submittedName>
</protein>
<proteinExistence type="predicted"/>
<evidence type="ECO:0000313" key="2">
    <source>
        <dbReference type="EMBL" id="OGY67305.1"/>
    </source>
</evidence>
<reference evidence="2 3" key="1">
    <citation type="journal article" date="2016" name="Nat. Commun.">
        <title>Thousands of microbial genomes shed light on interconnected biogeochemical processes in an aquifer system.</title>
        <authorList>
            <person name="Anantharaman K."/>
            <person name="Brown C.T."/>
            <person name="Hug L.A."/>
            <person name="Sharon I."/>
            <person name="Castelle C.J."/>
            <person name="Probst A.J."/>
            <person name="Thomas B.C."/>
            <person name="Singh A."/>
            <person name="Wilkins M.J."/>
            <person name="Karaoz U."/>
            <person name="Brodie E.L."/>
            <person name="Williams K.H."/>
            <person name="Hubbard S.S."/>
            <person name="Banfield J.F."/>
        </authorList>
    </citation>
    <scope>NUCLEOTIDE SEQUENCE [LARGE SCALE GENOMIC DNA]</scope>
</reference>
<accession>A0A1G1ZS63</accession>
<name>A0A1G1ZS63_9BACT</name>
<comment type="caution">
    <text evidence="2">The sequence shown here is derived from an EMBL/GenBank/DDBJ whole genome shotgun (WGS) entry which is preliminary data.</text>
</comment>
<evidence type="ECO:0000256" key="1">
    <source>
        <dbReference type="SAM" id="Phobius"/>
    </source>
</evidence>